<evidence type="ECO:0000256" key="6">
    <source>
        <dbReference type="ARBA" id="ARBA00023136"/>
    </source>
</evidence>
<dbReference type="GO" id="GO:0005886">
    <property type="term" value="C:plasma membrane"/>
    <property type="evidence" value="ECO:0007669"/>
    <property type="project" value="UniProtKB-SubCell"/>
</dbReference>
<feature type="transmembrane region" description="Helical" evidence="7">
    <location>
        <begin position="393"/>
        <end position="417"/>
    </location>
</feature>
<keyword evidence="3" id="KW-1003">Cell membrane</keyword>
<dbReference type="EMBL" id="UINC01017156">
    <property type="protein sequence ID" value="SVA70830.1"/>
    <property type="molecule type" value="Genomic_DNA"/>
</dbReference>
<feature type="non-terminal residue" evidence="9">
    <location>
        <position position="1"/>
    </location>
</feature>
<dbReference type="Pfam" id="PF07690">
    <property type="entry name" value="MFS_1"/>
    <property type="match status" value="1"/>
</dbReference>
<evidence type="ECO:0000256" key="5">
    <source>
        <dbReference type="ARBA" id="ARBA00022989"/>
    </source>
</evidence>
<proteinExistence type="predicted"/>
<evidence type="ECO:0000313" key="9">
    <source>
        <dbReference type="EMBL" id="SVA70830.1"/>
    </source>
</evidence>
<name>A0A381Y1R3_9ZZZZ</name>
<dbReference type="PROSITE" id="PS50850">
    <property type="entry name" value="MFS"/>
    <property type="match status" value="1"/>
</dbReference>
<reference evidence="9" key="1">
    <citation type="submission" date="2018-05" db="EMBL/GenBank/DDBJ databases">
        <authorList>
            <person name="Lanie J.A."/>
            <person name="Ng W.-L."/>
            <person name="Kazmierczak K.M."/>
            <person name="Andrzejewski T.M."/>
            <person name="Davidsen T.M."/>
            <person name="Wayne K.J."/>
            <person name="Tettelin H."/>
            <person name="Glass J.I."/>
            <person name="Rusch D."/>
            <person name="Podicherti R."/>
            <person name="Tsui H.-C.T."/>
            <person name="Winkler M.E."/>
        </authorList>
    </citation>
    <scope>NUCLEOTIDE SEQUENCE</scope>
</reference>
<feature type="transmembrane region" description="Helical" evidence="7">
    <location>
        <begin position="327"/>
        <end position="352"/>
    </location>
</feature>
<feature type="transmembrane region" description="Helical" evidence="7">
    <location>
        <begin position="115"/>
        <end position="133"/>
    </location>
</feature>
<dbReference type="GO" id="GO:0022857">
    <property type="term" value="F:transmembrane transporter activity"/>
    <property type="evidence" value="ECO:0007669"/>
    <property type="project" value="InterPro"/>
</dbReference>
<dbReference type="Gene3D" id="1.20.1250.20">
    <property type="entry name" value="MFS general substrate transporter like domains"/>
    <property type="match status" value="1"/>
</dbReference>
<dbReference type="InterPro" id="IPR022324">
    <property type="entry name" value="Bacilysin_exporter_BacE_put"/>
</dbReference>
<dbReference type="PANTHER" id="PTHR43266">
    <property type="entry name" value="MACROLIDE-EFFLUX PROTEIN"/>
    <property type="match status" value="1"/>
</dbReference>
<evidence type="ECO:0000256" key="7">
    <source>
        <dbReference type="SAM" id="Phobius"/>
    </source>
</evidence>
<evidence type="ECO:0000256" key="2">
    <source>
        <dbReference type="ARBA" id="ARBA00022448"/>
    </source>
</evidence>
<dbReference type="CDD" id="cd06173">
    <property type="entry name" value="MFS_MefA_like"/>
    <property type="match status" value="1"/>
</dbReference>
<feature type="transmembrane region" description="Helical" evidence="7">
    <location>
        <begin position="268"/>
        <end position="290"/>
    </location>
</feature>
<dbReference type="InterPro" id="IPR036259">
    <property type="entry name" value="MFS_trans_sf"/>
</dbReference>
<evidence type="ECO:0000259" key="8">
    <source>
        <dbReference type="PROSITE" id="PS50850"/>
    </source>
</evidence>
<keyword evidence="5 7" id="KW-1133">Transmembrane helix</keyword>
<dbReference type="PANTHER" id="PTHR43266:SF2">
    <property type="entry name" value="MAJOR FACILITATOR SUPERFAMILY (MFS) PROFILE DOMAIN-CONTAINING PROTEIN"/>
    <property type="match status" value="1"/>
</dbReference>
<dbReference type="SUPFAM" id="SSF103473">
    <property type="entry name" value="MFS general substrate transporter"/>
    <property type="match status" value="1"/>
</dbReference>
<keyword evidence="4 7" id="KW-0812">Transmembrane</keyword>
<evidence type="ECO:0000256" key="1">
    <source>
        <dbReference type="ARBA" id="ARBA00004651"/>
    </source>
</evidence>
<evidence type="ECO:0000256" key="4">
    <source>
        <dbReference type="ARBA" id="ARBA00022692"/>
    </source>
</evidence>
<feature type="transmembrane region" description="Helical" evidence="7">
    <location>
        <begin position="235"/>
        <end position="256"/>
    </location>
</feature>
<keyword evidence="6 7" id="KW-0472">Membrane</keyword>
<dbReference type="InterPro" id="IPR020846">
    <property type="entry name" value="MFS_dom"/>
</dbReference>
<feature type="domain" description="Major facilitator superfamily (MFS) profile" evidence="8">
    <location>
        <begin position="25"/>
        <end position="421"/>
    </location>
</feature>
<feature type="transmembrane region" description="Helical" evidence="7">
    <location>
        <begin position="184"/>
        <end position="203"/>
    </location>
</feature>
<protein>
    <recommendedName>
        <fullName evidence="8">Major facilitator superfamily (MFS) profile domain-containing protein</fullName>
    </recommendedName>
</protein>
<comment type="subcellular location">
    <subcellularLocation>
        <location evidence="1">Cell membrane</location>
        <topology evidence="1">Multi-pass membrane protein</topology>
    </subcellularLocation>
</comment>
<accession>A0A381Y1R3</accession>
<organism evidence="9">
    <name type="scientific">marine metagenome</name>
    <dbReference type="NCBI Taxonomy" id="408172"/>
    <lineage>
        <taxon>unclassified sequences</taxon>
        <taxon>metagenomes</taxon>
        <taxon>ecological metagenomes</taxon>
    </lineage>
</organism>
<dbReference type="AlphaFoldDB" id="A0A381Y1R3"/>
<dbReference type="PRINTS" id="PR01988">
    <property type="entry name" value="EXPORTERBACE"/>
</dbReference>
<evidence type="ECO:0000256" key="3">
    <source>
        <dbReference type="ARBA" id="ARBA00022475"/>
    </source>
</evidence>
<gene>
    <name evidence="9" type="ORF">METZ01_LOCUS123684</name>
</gene>
<dbReference type="InterPro" id="IPR011701">
    <property type="entry name" value="MFS"/>
</dbReference>
<feature type="transmembrane region" description="Helical" evidence="7">
    <location>
        <begin position="364"/>
        <end position="387"/>
    </location>
</feature>
<sequence>VNILKPDKSNESSIGYFPLLKQNPSFRNLWYGQVISELGNWVNSIALYALILQLTGSGMAMAAAMMAKLLPMVIISPFAGVVIDRMDRRTVLIASDILRCFTVLCFLIVESREDLWLVYALTLFEVALTGFFEPARSAILPSIVKKNHLVTANAISGATWSIMLTLGAALGGFVVSLFGVKVAFILDALTYLLSAWFIIKISYPNTKSEEPIKKNNSSGIKGLLEGGRYLISHPIVLALALLKSGMAIKGGIMTLIPLFANRLWSDPAAVSVAVGIMFSSRGIGSAIGPILIRKWLGESPKILQGSILAAFFLGSLALLAFSVSKNLWLTSLCIGLSGMFGSIVWVFSTALIHLEADRQFLGRIFGIEMALLTLIMGISNGVVGVAIDGLQMTIQSVILWMSGLYMIPGILWIIFLASGTKLKKS</sequence>
<feature type="transmembrane region" description="Helical" evidence="7">
    <location>
        <begin position="302"/>
        <end position="321"/>
    </location>
</feature>
<feature type="transmembrane region" description="Helical" evidence="7">
    <location>
        <begin position="154"/>
        <end position="178"/>
    </location>
</feature>
<keyword evidence="2" id="KW-0813">Transport</keyword>